<dbReference type="EC" id="6.1.1.19" evidence="4"/>
<dbReference type="InterPro" id="IPR001412">
    <property type="entry name" value="aa-tRNA-synth_I_CS"/>
</dbReference>
<evidence type="ECO:0000256" key="6">
    <source>
        <dbReference type="ARBA" id="ARBA00022598"/>
    </source>
</evidence>
<dbReference type="Pfam" id="PF00750">
    <property type="entry name" value="tRNA-synt_1d"/>
    <property type="match status" value="1"/>
</dbReference>
<evidence type="ECO:0000313" key="16">
    <source>
        <dbReference type="Proteomes" id="UP001214638"/>
    </source>
</evidence>
<name>A0AAD9PP57_9APIC</name>
<dbReference type="InterPro" id="IPR014729">
    <property type="entry name" value="Rossmann-like_a/b/a_fold"/>
</dbReference>
<comment type="subcellular location">
    <subcellularLocation>
        <location evidence="1">Cytoplasm</location>
    </subcellularLocation>
</comment>
<comment type="catalytic activity">
    <reaction evidence="12">
        <text>tRNA(Arg) + L-arginine + ATP = L-arginyl-tRNA(Arg) + AMP + diphosphate</text>
        <dbReference type="Rhea" id="RHEA:20301"/>
        <dbReference type="Rhea" id="RHEA-COMP:9658"/>
        <dbReference type="Rhea" id="RHEA-COMP:9673"/>
        <dbReference type="ChEBI" id="CHEBI:30616"/>
        <dbReference type="ChEBI" id="CHEBI:32682"/>
        <dbReference type="ChEBI" id="CHEBI:33019"/>
        <dbReference type="ChEBI" id="CHEBI:78442"/>
        <dbReference type="ChEBI" id="CHEBI:78513"/>
        <dbReference type="ChEBI" id="CHEBI:456215"/>
        <dbReference type="EC" id="6.1.1.19"/>
    </reaction>
</comment>
<keyword evidence="10 13" id="KW-0030">Aminoacyl-tRNA synthetase</keyword>
<feature type="domain" description="DALR anticodon binding" evidence="14">
    <location>
        <begin position="422"/>
        <end position="535"/>
    </location>
</feature>
<evidence type="ECO:0000256" key="8">
    <source>
        <dbReference type="ARBA" id="ARBA00022840"/>
    </source>
</evidence>
<evidence type="ECO:0000256" key="7">
    <source>
        <dbReference type="ARBA" id="ARBA00022741"/>
    </source>
</evidence>
<dbReference type="NCBIfam" id="TIGR00456">
    <property type="entry name" value="argS"/>
    <property type="match status" value="1"/>
</dbReference>
<accession>A0AAD9PP57</accession>
<dbReference type="SUPFAM" id="SSF52374">
    <property type="entry name" value="Nucleotidylyl transferase"/>
    <property type="match status" value="1"/>
</dbReference>
<evidence type="ECO:0000256" key="1">
    <source>
        <dbReference type="ARBA" id="ARBA00004496"/>
    </source>
</evidence>
<dbReference type="InterPro" id="IPR009080">
    <property type="entry name" value="tRNAsynth_Ia_anticodon-bd"/>
</dbReference>
<dbReference type="InterPro" id="IPR036695">
    <property type="entry name" value="Arg-tRNA-synth_N_sf"/>
</dbReference>
<dbReference type="PANTHER" id="PTHR11956:SF5">
    <property type="entry name" value="ARGININE--TRNA LIGASE, CYTOPLASMIC"/>
    <property type="match status" value="1"/>
</dbReference>
<dbReference type="InterPro" id="IPR005148">
    <property type="entry name" value="Arg-tRNA-synth_N"/>
</dbReference>
<gene>
    <name evidence="15" type="ORF">BdWA1_001294</name>
</gene>
<dbReference type="GeneID" id="94335592"/>
<keyword evidence="6 13" id="KW-0436">Ligase</keyword>
<evidence type="ECO:0000256" key="5">
    <source>
        <dbReference type="ARBA" id="ARBA00022490"/>
    </source>
</evidence>
<dbReference type="RefSeq" id="XP_067805127.1">
    <property type="nucleotide sequence ID" value="XM_067946336.1"/>
</dbReference>
<comment type="subunit">
    <text evidence="3">Monomer.</text>
</comment>
<evidence type="ECO:0000256" key="10">
    <source>
        <dbReference type="ARBA" id="ARBA00023146"/>
    </source>
</evidence>
<keyword evidence="8 13" id="KW-0067">ATP-binding</keyword>
<dbReference type="GO" id="GO:0005524">
    <property type="term" value="F:ATP binding"/>
    <property type="evidence" value="ECO:0007669"/>
    <property type="project" value="UniProtKB-KW"/>
</dbReference>
<dbReference type="PROSITE" id="PS00178">
    <property type="entry name" value="AA_TRNA_LIGASE_I"/>
    <property type="match status" value="1"/>
</dbReference>
<keyword evidence="5" id="KW-0963">Cytoplasm</keyword>
<evidence type="ECO:0000256" key="12">
    <source>
        <dbReference type="ARBA" id="ARBA00049339"/>
    </source>
</evidence>
<evidence type="ECO:0000256" key="11">
    <source>
        <dbReference type="ARBA" id="ARBA00033033"/>
    </source>
</evidence>
<dbReference type="InterPro" id="IPR001278">
    <property type="entry name" value="Arg-tRNA-ligase"/>
</dbReference>
<dbReference type="SUPFAM" id="SSF47323">
    <property type="entry name" value="Anticodon-binding domain of a subclass of class I aminoacyl-tRNA synthetases"/>
    <property type="match status" value="1"/>
</dbReference>
<dbReference type="FunFam" id="1.10.730.10:FF:000006">
    <property type="entry name" value="Arginyl-tRNA synthetase 2, mitochondrial"/>
    <property type="match status" value="1"/>
</dbReference>
<dbReference type="Gene3D" id="1.10.730.10">
    <property type="entry name" value="Isoleucyl-tRNA Synthetase, Domain 1"/>
    <property type="match status" value="1"/>
</dbReference>
<keyword evidence="16" id="KW-1185">Reference proteome</keyword>
<evidence type="ECO:0000313" key="15">
    <source>
        <dbReference type="EMBL" id="KAK2198285.1"/>
    </source>
</evidence>
<evidence type="ECO:0000256" key="13">
    <source>
        <dbReference type="RuleBase" id="RU363038"/>
    </source>
</evidence>
<comment type="caution">
    <text evidence="15">The sequence shown here is derived from an EMBL/GenBank/DDBJ whole genome shotgun (WGS) entry which is preliminary data.</text>
</comment>
<dbReference type="PRINTS" id="PR01038">
    <property type="entry name" value="TRNASYNTHARG"/>
</dbReference>
<organism evidence="15 16">
    <name type="scientific">Babesia duncani</name>
    <dbReference type="NCBI Taxonomy" id="323732"/>
    <lineage>
        <taxon>Eukaryota</taxon>
        <taxon>Sar</taxon>
        <taxon>Alveolata</taxon>
        <taxon>Apicomplexa</taxon>
        <taxon>Aconoidasida</taxon>
        <taxon>Piroplasmida</taxon>
        <taxon>Babesiidae</taxon>
        <taxon>Babesia</taxon>
    </lineage>
</organism>
<dbReference type="PANTHER" id="PTHR11956">
    <property type="entry name" value="ARGINYL-TRNA SYNTHETASE"/>
    <property type="match status" value="1"/>
</dbReference>
<keyword evidence="9 13" id="KW-0648">Protein biosynthesis</keyword>
<dbReference type="Gene3D" id="3.30.1360.70">
    <property type="entry name" value="Arginyl tRNA synthetase N-terminal domain"/>
    <property type="match status" value="1"/>
</dbReference>
<keyword evidence="7 13" id="KW-0547">Nucleotide-binding</keyword>
<dbReference type="InterPro" id="IPR008909">
    <property type="entry name" value="DALR_anticod-bd"/>
</dbReference>
<dbReference type="Proteomes" id="UP001214638">
    <property type="component" value="Unassembled WGS sequence"/>
</dbReference>
<dbReference type="InterPro" id="IPR035684">
    <property type="entry name" value="ArgRS_core"/>
</dbReference>
<dbReference type="AlphaFoldDB" id="A0AAD9PP57"/>
<dbReference type="Pfam" id="PF03485">
    <property type="entry name" value="Arg_tRNA_synt_N"/>
    <property type="match status" value="1"/>
</dbReference>
<proteinExistence type="inferred from homology"/>
<dbReference type="CDD" id="cd00671">
    <property type="entry name" value="ArgRS_core"/>
    <property type="match status" value="1"/>
</dbReference>
<evidence type="ECO:0000256" key="2">
    <source>
        <dbReference type="ARBA" id="ARBA00005594"/>
    </source>
</evidence>
<evidence type="ECO:0000256" key="9">
    <source>
        <dbReference type="ARBA" id="ARBA00022917"/>
    </source>
</evidence>
<dbReference type="GO" id="GO:0005737">
    <property type="term" value="C:cytoplasm"/>
    <property type="evidence" value="ECO:0007669"/>
    <property type="project" value="UniProtKB-SubCell"/>
</dbReference>
<sequence>MFVYNLLNHIPGNEAISLFKSVGKDLGVASPKELAELVKQNIKDSAIGSVSVSPQGFLNLTLSNEFLEAEIASIYFSSPNIAKEMHVGHLRSTIIGESLGNFGPLARICLARIFTLYGYKVLRINHLGDWGTHFGMLVEYMFDRYPDFMENVPSITDFTKFYKEAKLVMESDPDFQARSRKRVVMLQSGDELSIRVWKLLCEISYNEFNKIYKILDITLEPYGESFYNDMIPKVVEELREKKLAVESQGATCVFTSINKVPLMAIKSDGSYGYDSTDLACIWYRIHELKARWLIYVTDVGQFEHFRKVFEAARNANWTQQPGYDVRLDHVGFGMVQDEHGSKFKTRSGDTVKLIHLLEEAVRRARLELENRTESNGQVDDKVAEALGIAAVKYFDLKQTIGNNYKFSFDAMLDPRGNTAVYLLYAYARICQIFKKANFDTDRFDGEIKIEHPTEVVLAKTLLRLRHVLDQITMDFSTHRLAEYLYNTSVDFSAFYKQCKVVGHENQESRLALCLATMKCMKTAFQLLGITPIEKI</sequence>
<protein>
    <recommendedName>
        <fullName evidence="4">arginine--tRNA ligase</fullName>
        <ecNumber evidence="4">6.1.1.19</ecNumber>
    </recommendedName>
    <alternativeName>
        <fullName evidence="11">Arginyl-tRNA synthetase</fullName>
    </alternativeName>
</protein>
<dbReference type="KEGG" id="bdw:94335592"/>
<dbReference type="Gene3D" id="3.40.50.620">
    <property type="entry name" value="HUPs"/>
    <property type="match status" value="1"/>
</dbReference>
<evidence type="ECO:0000256" key="3">
    <source>
        <dbReference type="ARBA" id="ARBA00011245"/>
    </source>
</evidence>
<reference evidence="15" key="1">
    <citation type="journal article" date="2023" name="Nat. Microbiol.">
        <title>Babesia duncani multi-omics identifies virulence factors and drug targets.</title>
        <authorList>
            <person name="Singh P."/>
            <person name="Lonardi S."/>
            <person name="Liang Q."/>
            <person name="Vydyam P."/>
            <person name="Khabirova E."/>
            <person name="Fang T."/>
            <person name="Gihaz S."/>
            <person name="Thekkiniath J."/>
            <person name="Munshi M."/>
            <person name="Abel S."/>
            <person name="Ciampossin L."/>
            <person name="Batugedara G."/>
            <person name="Gupta M."/>
            <person name="Lu X.M."/>
            <person name="Lenz T."/>
            <person name="Chakravarty S."/>
            <person name="Cornillot E."/>
            <person name="Hu Y."/>
            <person name="Ma W."/>
            <person name="Gonzalez L.M."/>
            <person name="Sanchez S."/>
            <person name="Estrada K."/>
            <person name="Sanchez-Flores A."/>
            <person name="Montero E."/>
            <person name="Harb O.S."/>
            <person name="Le Roch K.G."/>
            <person name="Mamoun C.B."/>
        </authorList>
    </citation>
    <scope>NUCLEOTIDE SEQUENCE</scope>
    <source>
        <strain evidence="15">WA1</strain>
    </source>
</reference>
<comment type="similarity">
    <text evidence="2 13">Belongs to the class-I aminoacyl-tRNA synthetase family.</text>
</comment>
<dbReference type="GO" id="GO:0006420">
    <property type="term" value="P:arginyl-tRNA aminoacylation"/>
    <property type="evidence" value="ECO:0007669"/>
    <property type="project" value="InterPro"/>
</dbReference>
<evidence type="ECO:0000256" key="4">
    <source>
        <dbReference type="ARBA" id="ARBA00012837"/>
    </source>
</evidence>
<dbReference type="SMART" id="SM00836">
    <property type="entry name" value="DALR_1"/>
    <property type="match status" value="1"/>
</dbReference>
<evidence type="ECO:0000259" key="14">
    <source>
        <dbReference type="SMART" id="SM00836"/>
    </source>
</evidence>
<dbReference type="FunFam" id="3.40.50.620:FF:000116">
    <property type="entry name" value="Arginine--tRNA ligase"/>
    <property type="match status" value="1"/>
</dbReference>
<dbReference type="GO" id="GO:0004814">
    <property type="term" value="F:arginine-tRNA ligase activity"/>
    <property type="evidence" value="ECO:0007669"/>
    <property type="project" value="UniProtKB-EC"/>
</dbReference>
<dbReference type="Pfam" id="PF05746">
    <property type="entry name" value="DALR_1"/>
    <property type="match status" value="1"/>
</dbReference>
<dbReference type="EMBL" id="JALLKP010000001">
    <property type="protein sequence ID" value="KAK2198285.1"/>
    <property type="molecule type" value="Genomic_DNA"/>
</dbReference>